<sequence length="126" mass="14056">MVADERVADEGVKDEGVADEGVKDEGVADEGVKDEGVAEVGDEELEEEDDDNDSDSIEEEFPTDEDHLQFMKFVDDHIHNQIYVVPRPPDFVHQHLAPSVGIDTKSYVGSLSFFHLTTVRSYHTPP</sequence>
<proteinExistence type="predicted"/>
<organism evidence="2 3">
    <name type="scientific">Malus domestica</name>
    <name type="common">Apple</name>
    <name type="synonym">Pyrus malus</name>
    <dbReference type="NCBI Taxonomy" id="3750"/>
    <lineage>
        <taxon>Eukaryota</taxon>
        <taxon>Viridiplantae</taxon>
        <taxon>Streptophyta</taxon>
        <taxon>Embryophyta</taxon>
        <taxon>Tracheophyta</taxon>
        <taxon>Spermatophyta</taxon>
        <taxon>Magnoliopsida</taxon>
        <taxon>eudicotyledons</taxon>
        <taxon>Gunneridae</taxon>
        <taxon>Pentapetalae</taxon>
        <taxon>rosids</taxon>
        <taxon>fabids</taxon>
        <taxon>Rosales</taxon>
        <taxon>Rosaceae</taxon>
        <taxon>Amygdaloideae</taxon>
        <taxon>Maleae</taxon>
        <taxon>Malus</taxon>
    </lineage>
</organism>
<gene>
    <name evidence="2" type="ORF">DVH24_040940</name>
</gene>
<name>A0A498IEY6_MALDO</name>
<dbReference type="Proteomes" id="UP000290289">
    <property type="component" value="Chromosome 13"/>
</dbReference>
<feature type="region of interest" description="Disordered" evidence="1">
    <location>
        <begin position="1"/>
        <end position="64"/>
    </location>
</feature>
<keyword evidence="3" id="KW-1185">Reference proteome</keyword>
<feature type="compositionally biased region" description="Acidic residues" evidence="1">
    <location>
        <begin position="40"/>
        <end position="63"/>
    </location>
</feature>
<comment type="caution">
    <text evidence="2">The sequence shown here is derived from an EMBL/GenBank/DDBJ whole genome shotgun (WGS) entry which is preliminary data.</text>
</comment>
<dbReference type="EMBL" id="RDQH01000339">
    <property type="protein sequence ID" value="RXH79793.1"/>
    <property type="molecule type" value="Genomic_DNA"/>
</dbReference>
<protein>
    <submittedName>
        <fullName evidence="2">Uncharacterized protein</fullName>
    </submittedName>
</protein>
<evidence type="ECO:0000256" key="1">
    <source>
        <dbReference type="SAM" id="MobiDB-lite"/>
    </source>
</evidence>
<accession>A0A498IEY6</accession>
<feature type="compositionally biased region" description="Basic and acidic residues" evidence="1">
    <location>
        <begin position="1"/>
        <end position="36"/>
    </location>
</feature>
<evidence type="ECO:0000313" key="2">
    <source>
        <dbReference type="EMBL" id="RXH79793.1"/>
    </source>
</evidence>
<reference evidence="2 3" key="1">
    <citation type="submission" date="2018-10" db="EMBL/GenBank/DDBJ databases">
        <title>A high-quality apple genome assembly.</title>
        <authorList>
            <person name="Hu J."/>
        </authorList>
    </citation>
    <scope>NUCLEOTIDE SEQUENCE [LARGE SCALE GENOMIC DNA]</scope>
    <source>
        <strain evidence="3">cv. HFTH1</strain>
        <tissue evidence="2">Young leaf</tissue>
    </source>
</reference>
<dbReference type="AlphaFoldDB" id="A0A498IEY6"/>
<evidence type="ECO:0000313" key="3">
    <source>
        <dbReference type="Proteomes" id="UP000290289"/>
    </source>
</evidence>